<reference evidence="3" key="1">
    <citation type="submission" date="2017-11" db="EMBL/GenBank/DDBJ databases">
        <authorList>
            <person name="Chan K.G."/>
            <person name="Lee L.S."/>
        </authorList>
    </citation>
    <scope>NUCLEOTIDE SEQUENCE [LARGE SCALE GENOMIC DNA]</scope>
    <source>
        <strain evidence="3">DSM 100970</strain>
    </source>
</reference>
<dbReference type="Gene3D" id="1.20.58.1000">
    <property type="entry name" value="Metal-sensitive repressor, helix protomer"/>
    <property type="match status" value="1"/>
</dbReference>
<evidence type="ECO:0000313" key="2">
    <source>
        <dbReference type="EMBL" id="AUR52080.1"/>
    </source>
</evidence>
<sequence length="94" mass="10956">MKNEKKHPNHITELGKINRAIGQLEGVKKMVEENRYCVEILQQLKAARSAIKNIEQNVLKKHMQMCLLKAAKSQDEEEILTKIEELQNIIKNYN</sequence>
<evidence type="ECO:0000313" key="3">
    <source>
        <dbReference type="Proteomes" id="UP000236655"/>
    </source>
</evidence>
<evidence type="ECO:0000256" key="1">
    <source>
        <dbReference type="ARBA" id="ARBA00005260"/>
    </source>
</evidence>
<name>A0A2I7N6M2_9NEIS</name>
<dbReference type="InterPro" id="IPR003735">
    <property type="entry name" value="Metal_Tscrpt_repr"/>
</dbReference>
<dbReference type="OrthoDB" id="9806052at2"/>
<accession>A0A2I7N6M2</accession>
<dbReference type="Pfam" id="PF02583">
    <property type="entry name" value="Trns_repr_metal"/>
    <property type="match status" value="1"/>
</dbReference>
<dbReference type="GO" id="GO:0045892">
    <property type="term" value="P:negative regulation of DNA-templated transcription"/>
    <property type="evidence" value="ECO:0007669"/>
    <property type="project" value="UniProtKB-ARBA"/>
</dbReference>
<dbReference type="CDD" id="cd10148">
    <property type="entry name" value="CsoR-like_DUF156"/>
    <property type="match status" value="1"/>
</dbReference>
<comment type="similarity">
    <text evidence="1">Belongs to the FrmR/RcnR family.</text>
</comment>
<evidence type="ECO:0008006" key="4">
    <source>
        <dbReference type="Google" id="ProtNLM"/>
    </source>
</evidence>
<organism evidence="2 3">
    <name type="scientific">Aquella oligotrophica</name>
    <dbReference type="NCBI Taxonomy" id="2067065"/>
    <lineage>
        <taxon>Bacteria</taxon>
        <taxon>Pseudomonadati</taxon>
        <taxon>Pseudomonadota</taxon>
        <taxon>Betaproteobacteria</taxon>
        <taxon>Neisseriales</taxon>
        <taxon>Neisseriaceae</taxon>
        <taxon>Aquella</taxon>
    </lineage>
</organism>
<proteinExistence type="inferred from homology"/>
<gene>
    <name evidence="2" type="ORF">CUN60_07125</name>
</gene>
<dbReference type="Proteomes" id="UP000236655">
    <property type="component" value="Chromosome"/>
</dbReference>
<dbReference type="AlphaFoldDB" id="A0A2I7N6M2"/>
<dbReference type="RefSeq" id="WP_102951376.1">
    <property type="nucleotide sequence ID" value="NZ_CP024847.1"/>
</dbReference>
<protein>
    <recommendedName>
        <fullName evidence="4">DNA-binding FrmR family transcriptional regulator</fullName>
    </recommendedName>
</protein>
<dbReference type="EMBL" id="CP024847">
    <property type="protein sequence ID" value="AUR52080.1"/>
    <property type="molecule type" value="Genomic_DNA"/>
</dbReference>
<dbReference type="KEGG" id="nba:CUN60_07125"/>
<keyword evidence="3" id="KW-1185">Reference proteome</keyword>
<dbReference type="GO" id="GO:0003677">
    <property type="term" value="F:DNA binding"/>
    <property type="evidence" value="ECO:0007669"/>
    <property type="project" value="InterPro"/>
</dbReference>
<dbReference type="PANTHER" id="PTHR33677">
    <property type="entry name" value="TRANSCRIPTIONAL REPRESSOR FRMR-RELATED"/>
    <property type="match status" value="1"/>
</dbReference>
<dbReference type="InterPro" id="IPR038390">
    <property type="entry name" value="Metal_Tscrpt_repr_sf"/>
</dbReference>
<dbReference type="GO" id="GO:0046872">
    <property type="term" value="F:metal ion binding"/>
    <property type="evidence" value="ECO:0007669"/>
    <property type="project" value="InterPro"/>
</dbReference>